<dbReference type="GO" id="GO:0000160">
    <property type="term" value="P:phosphorelay signal transduction system"/>
    <property type="evidence" value="ECO:0007669"/>
    <property type="project" value="InterPro"/>
</dbReference>
<dbReference type="Pfam" id="PF00196">
    <property type="entry name" value="GerE"/>
    <property type="match status" value="1"/>
</dbReference>
<reference evidence="8" key="1">
    <citation type="submission" date="2020-02" db="EMBL/GenBank/DDBJ databases">
        <authorList>
            <person name="Shen X.-R."/>
            <person name="Zhang Y.-X."/>
        </authorList>
    </citation>
    <scope>NUCLEOTIDE SEQUENCE</scope>
    <source>
        <strain evidence="8">SYP-B3998</strain>
    </source>
</reference>
<keyword evidence="3" id="KW-0238">DNA-binding</keyword>
<dbReference type="PROSITE" id="PS50110">
    <property type="entry name" value="RESPONSE_REGULATORY"/>
    <property type="match status" value="1"/>
</dbReference>
<evidence type="ECO:0000256" key="5">
    <source>
        <dbReference type="PROSITE-ProRule" id="PRU00169"/>
    </source>
</evidence>
<feature type="domain" description="HTH luxR-type" evidence="6">
    <location>
        <begin position="148"/>
        <end position="213"/>
    </location>
</feature>
<dbReference type="InterPro" id="IPR039420">
    <property type="entry name" value="WalR-like"/>
</dbReference>
<dbReference type="GO" id="GO:0006355">
    <property type="term" value="P:regulation of DNA-templated transcription"/>
    <property type="evidence" value="ECO:0007669"/>
    <property type="project" value="InterPro"/>
</dbReference>
<dbReference type="PANTHER" id="PTHR43214">
    <property type="entry name" value="TWO-COMPONENT RESPONSE REGULATOR"/>
    <property type="match status" value="1"/>
</dbReference>
<evidence type="ECO:0000256" key="1">
    <source>
        <dbReference type="ARBA" id="ARBA00022553"/>
    </source>
</evidence>
<comment type="caution">
    <text evidence="8">The sequence shown here is derived from an EMBL/GenBank/DDBJ whole genome shotgun (WGS) entry which is preliminary data.</text>
</comment>
<dbReference type="Gene3D" id="3.40.50.2300">
    <property type="match status" value="1"/>
</dbReference>
<dbReference type="CDD" id="cd17535">
    <property type="entry name" value="REC_NarL-like"/>
    <property type="match status" value="1"/>
</dbReference>
<dbReference type="PROSITE" id="PS50043">
    <property type="entry name" value="HTH_LUXR_2"/>
    <property type="match status" value="1"/>
</dbReference>
<dbReference type="InterPro" id="IPR011006">
    <property type="entry name" value="CheY-like_superfamily"/>
</dbReference>
<accession>A0A6G3ZUG0</accession>
<dbReference type="SUPFAM" id="SSF52172">
    <property type="entry name" value="CheY-like"/>
    <property type="match status" value="1"/>
</dbReference>
<gene>
    <name evidence="8" type="ORF">GK047_06540</name>
</gene>
<name>A0A6G3ZUG0_9BACL</name>
<dbReference type="InterPro" id="IPR001789">
    <property type="entry name" value="Sig_transdc_resp-reg_receiver"/>
</dbReference>
<feature type="modified residue" description="4-aspartylphosphate" evidence="5">
    <location>
        <position position="58"/>
    </location>
</feature>
<dbReference type="AlphaFoldDB" id="A0A6G3ZUG0"/>
<dbReference type="InterPro" id="IPR000792">
    <property type="entry name" value="Tscrpt_reg_LuxR_C"/>
</dbReference>
<evidence type="ECO:0000256" key="4">
    <source>
        <dbReference type="ARBA" id="ARBA00023163"/>
    </source>
</evidence>
<evidence type="ECO:0000259" key="7">
    <source>
        <dbReference type="PROSITE" id="PS50110"/>
    </source>
</evidence>
<evidence type="ECO:0000259" key="6">
    <source>
        <dbReference type="PROSITE" id="PS50043"/>
    </source>
</evidence>
<keyword evidence="1 5" id="KW-0597">Phosphoprotein</keyword>
<dbReference type="CDD" id="cd06170">
    <property type="entry name" value="LuxR_C_like"/>
    <property type="match status" value="1"/>
</dbReference>
<dbReference type="PANTHER" id="PTHR43214:SF43">
    <property type="entry name" value="TWO-COMPONENT RESPONSE REGULATOR"/>
    <property type="match status" value="1"/>
</dbReference>
<dbReference type="InterPro" id="IPR016032">
    <property type="entry name" value="Sig_transdc_resp-reg_C-effctor"/>
</dbReference>
<keyword evidence="4" id="KW-0804">Transcription</keyword>
<dbReference type="SMART" id="SM00448">
    <property type="entry name" value="REC"/>
    <property type="match status" value="1"/>
</dbReference>
<evidence type="ECO:0000313" key="8">
    <source>
        <dbReference type="EMBL" id="NEW05678.1"/>
    </source>
</evidence>
<feature type="domain" description="Response regulatory" evidence="7">
    <location>
        <begin position="7"/>
        <end position="123"/>
    </location>
</feature>
<dbReference type="EMBL" id="JAAIKC010000001">
    <property type="protein sequence ID" value="NEW05678.1"/>
    <property type="molecule type" value="Genomic_DNA"/>
</dbReference>
<evidence type="ECO:0000256" key="3">
    <source>
        <dbReference type="ARBA" id="ARBA00023125"/>
    </source>
</evidence>
<evidence type="ECO:0000256" key="2">
    <source>
        <dbReference type="ARBA" id="ARBA00023015"/>
    </source>
</evidence>
<dbReference type="Pfam" id="PF00072">
    <property type="entry name" value="Response_reg"/>
    <property type="match status" value="1"/>
</dbReference>
<sequence length="220" mass="25304">MMNQTFRILIVDDHPHAREGVRDILSRDASFEIVAEGKNGMEAIALTEEWMPDLILMDINMPKMDGLEATKQIKSRFPYVKIVMMTVSDDITNLFEAIKKGAQGYLLKNLSPESWHEYLKAIAVDEAPMSRELALRLLLEFSQKEKREVPTNSSITARESEILKWVASGKSNRQISEGLTISEHTVKNHLKNIMQKLRMDNRVQLTRYVYEQGWIPEKNG</sequence>
<dbReference type="SMART" id="SM00421">
    <property type="entry name" value="HTH_LUXR"/>
    <property type="match status" value="1"/>
</dbReference>
<proteinExistence type="predicted"/>
<dbReference type="InterPro" id="IPR058245">
    <property type="entry name" value="NreC/VraR/RcsB-like_REC"/>
</dbReference>
<dbReference type="SUPFAM" id="SSF46894">
    <property type="entry name" value="C-terminal effector domain of the bipartite response regulators"/>
    <property type="match status" value="1"/>
</dbReference>
<dbReference type="PRINTS" id="PR00038">
    <property type="entry name" value="HTHLUXR"/>
</dbReference>
<keyword evidence="2" id="KW-0805">Transcription regulation</keyword>
<dbReference type="PROSITE" id="PS00622">
    <property type="entry name" value="HTH_LUXR_1"/>
    <property type="match status" value="1"/>
</dbReference>
<organism evidence="8">
    <name type="scientific">Paenibacillus sp. SYP-B3998</name>
    <dbReference type="NCBI Taxonomy" id="2678564"/>
    <lineage>
        <taxon>Bacteria</taxon>
        <taxon>Bacillati</taxon>
        <taxon>Bacillota</taxon>
        <taxon>Bacilli</taxon>
        <taxon>Bacillales</taxon>
        <taxon>Paenibacillaceae</taxon>
        <taxon>Paenibacillus</taxon>
    </lineage>
</organism>
<dbReference type="GO" id="GO:0003677">
    <property type="term" value="F:DNA binding"/>
    <property type="evidence" value="ECO:0007669"/>
    <property type="project" value="UniProtKB-KW"/>
</dbReference>
<protein>
    <submittedName>
        <fullName evidence="8">Response regulator transcription factor</fullName>
    </submittedName>
</protein>